<evidence type="ECO:0000256" key="5">
    <source>
        <dbReference type="SAM" id="Coils"/>
    </source>
</evidence>
<dbReference type="GO" id="GO:0051131">
    <property type="term" value="P:chaperone-mediated protein complex assembly"/>
    <property type="evidence" value="ECO:0007669"/>
    <property type="project" value="TreeGrafter"/>
</dbReference>
<dbReference type="GO" id="GO:0016272">
    <property type="term" value="C:prefoldin complex"/>
    <property type="evidence" value="ECO:0007669"/>
    <property type="project" value="InterPro"/>
</dbReference>
<dbReference type="GO" id="GO:0051087">
    <property type="term" value="F:protein-folding chaperone binding"/>
    <property type="evidence" value="ECO:0007669"/>
    <property type="project" value="TreeGrafter"/>
</dbReference>
<dbReference type="PANTHER" id="PTHR21431:SF0">
    <property type="entry name" value="PREFOLDIN SUBUNIT 6"/>
    <property type="match status" value="1"/>
</dbReference>
<dbReference type="GO" id="GO:0005737">
    <property type="term" value="C:cytoplasm"/>
    <property type="evidence" value="ECO:0007669"/>
    <property type="project" value="TreeGrafter"/>
</dbReference>
<dbReference type="GO" id="GO:0051082">
    <property type="term" value="F:unfolded protein binding"/>
    <property type="evidence" value="ECO:0007669"/>
    <property type="project" value="InterPro"/>
</dbReference>
<dbReference type="Pfam" id="PF01920">
    <property type="entry name" value="Prefoldin_2"/>
    <property type="match status" value="1"/>
</dbReference>
<dbReference type="PANTHER" id="PTHR21431">
    <property type="entry name" value="PREFOLDIN SUBUNIT 6"/>
    <property type="match status" value="1"/>
</dbReference>
<comment type="similarity">
    <text evidence="1">Belongs to the prefoldin subunit beta family.</text>
</comment>
<dbReference type="CTD" id="10471"/>
<dbReference type="FunFam" id="1.10.287.370:FF:000003">
    <property type="entry name" value="Prefoldin subunit 6"/>
    <property type="match status" value="1"/>
</dbReference>
<sequence length="129" mass="15154">MVEEIQKKLQNEADTLRQIQKEYNKALSQRQQLDGQLNENIMVKKELDVLKEENDVFKLIGPVLVKQDLYEAKQNVDKRMNYIKSELKRVDDMMSTLDKKLDTQRDVIDKLQQAFQQAQIKASINQSKS</sequence>
<dbReference type="RefSeq" id="XP_011647248.1">
    <property type="nucleotide sequence ID" value="XM_011648946.1"/>
</dbReference>
<comment type="subunit">
    <text evidence="2">Heterohexamer of two PFD-alpha type and four PFD-beta type subunits.</text>
</comment>
<dbReference type="SUPFAM" id="SSF46579">
    <property type="entry name" value="Prefoldin"/>
    <property type="match status" value="1"/>
</dbReference>
<gene>
    <name evidence="7" type="primary">LOC105433574</name>
</gene>
<evidence type="ECO:0000256" key="3">
    <source>
        <dbReference type="ARBA" id="ARBA00023186"/>
    </source>
</evidence>
<dbReference type="CDD" id="cd23161">
    <property type="entry name" value="Prefoldin_6"/>
    <property type="match status" value="1"/>
</dbReference>
<organism evidence="6 7">
    <name type="scientific">Pogonomyrmex barbatus</name>
    <name type="common">red harvester ant</name>
    <dbReference type="NCBI Taxonomy" id="144034"/>
    <lineage>
        <taxon>Eukaryota</taxon>
        <taxon>Metazoa</taxon>
        <taxon>Ecdysozoa</taxon>
        <taxon>Arthropoda</taxon>
        <taxon>Hexapoda</taxon>
        <taxon>Insecta</taxon>
        <taxon>Pterygota</taxon>
        <taxon>Neoptera</taxon>
        <taxon>Endopterygota</taxon>
        <taxon>Hymenoptera</taxon>
        <taxon>Apocrita</taxon>
        <taxon>Aculeata</taxon>
        <taxon>Formicoidea</taxon>
        <taxon>Formicidae</taxon>
        <taxon>Myrmicinae</taxon>
        <taxon>Pogonomyrmex</taxon>
    </lineage>
</organism>
<keyword evidence="5" id="KW-0175">Coiled coil</keyword>
<dbReference type="OrthoDB" id="248120at2759"/>
<feature type="coiled-coil region" evidence="5">
    <location>
        <begin position="2"/>
        <end position="53"/>
    </location>
</feature>
<dbReference type="InterPro" id="IPR009053">
    <property type="entry name" value="Prefoldin"/>
</dbReference>
<dbReference type="KEGG" id="pbar:105433574"/>
<proteinExistence type="inferred from homology"/>
<dbReference type="Proteomes" id="UP000504615">
    <property type="component" value="Unplaced"/>
</dbReference>
<dbReference type="InterPro" id="IPR002777">
    <property type="entry name" value="PFD_beta-like"/>
</dbReference>
<dbReference type="Gene3D" id="1.10.287.370">
    <property type="match status" value="1"/>
</dbReference>
<protein>
    <recommendedName>
        <fullName evidence="4">Probable prefoldin subunit 6</fullName>
    </recommendedName>
</protein>
<dbReference type="GeneID" id="105433574"/>
<dbReference type="GO" id="GO:0006457">
    <property type="term" value="P:protein folding"/>
    <property type="evidence" value="ECO:0007669"/>
    <property type="project" value="InterPro"/>
</dbReference>
<evidence type="ECO:0000256" key="1">
    <source>
        <dbReference type="ARBA" id="ARBA00008045"/>
    </source>
</evidence>
<name>A0A6I9WT83_9HYME</name>
<dbReference type="AlphaFoldDB" id="A0A6I9WT83"/>
<reference evidence="7" key="1">
    <citation type="submission" date="2025-08" db="UniProtKB">
        <authorList>
            <consortium name="RefSeq"/>
        </authorList>
    </citation>
    <scope>IDENTIFICATION</scope>
</reference>
<keyword evidence="6" id="KW-1185">Reference proteome</keyword>
<evidence type="ECO:0000256" key="4">
    <source>
        <dbReference type="ARBA" id="ARBA00072592"/>
    </source>
</evidence>
<evidence type="ECO:0000313" key="6">
    <source>
        <dbReference type="Proteomes" id="UP000504615"/>
    </source>
</evidence>
<accession>A0A6I9WT83</accession>
<evidence type="ECO:0000256" key="2">
    <source>
        <dbReference type="ARBA" id="ARBA00011695"/>
    </source>
</evidence>
<keyword evidence="3" id="KW-0143">Chaperone</keyword>
<evidence type="ECO:0000313" key="7">
    <source>
        <dbReference type="RefSeq" id="XP_011647248.1"/>
    </source>
</evidence>
<feature type="coiled-coil region" evidence="5">
    <location>
        <begin position="94"/>
        <end position="121"/>
    </location>
</feature>